<keyword evidence="2" id="KW-1185">Reference proteome</keyword>
<dbReference type="OrthoDB" id="72752at2759"/>
<dbReference type="Proteomes" id="UP000053237">
    <property type="component" value="Unassembled WGS sequence"/>
</dbReference>
<reference evidence="1 2" key="1">
    <citation type="submission" date="2012-05" db="EMBL/GenBank/DDBJ databases">
        <title>Recombination and specialization in a pathogen metapopulation.</title>
        <authorList>
            <person name="Gardiner A."/>
            <person name="Kemen E."/>
            <person name="Schultz-Larsen T."/>
            <person name="MacLean D."/>
            <person name="Van Oosterhout C."/>
            <person name="Jones J.D.G."/>
        </authorList>
    </citation>
    <scope>NUCLEOTIDE SEQUENCE [LARGE SCALE GENOMIC DNA]</scope>
    <source>
        <strain evidence="1 2">Ac Nc2</strain>
    </source>
</reference>
<protein>
    <submittedName>
        <fullName evidence="1">Uncharacterized protein</fullName>
    </submittedName>
</protein>
<evidence type="ECO:0000313" key="1">
    <source>
        <dbReference type="EMBL" id="CCI40168.1"/>
    </source>
</evidence>
<accession>A0A024G072</accession>
<dbReference type="EMBL" id="CAIX01000006">
    <property type="protein sequence ID" value="CCI40168.1"/>
    <property type="molecule type" value="Genomic_DNA"/>
</dbReference>
<dbReference type="InParanoid" id="A0A024G072"/>
<evidence type="ECO:0000313" key="2">
    <source>
        <dbReference type="Proteomes" id="UP000053237"/>
    </source>
</evidence>
<proteinExistence type="predicted"/>
<comment type="caution">
    <text evidence="1">The sequence shown here is derived from an EMBL/GenBank/DDBJ whole genome shotgun (WGS) entry which is preliminary data.</text>
</comment>
<organism evidence="1 2">
    <name type="scientific">Albugo candida</name>
    <dbReference type="NCBI Taxonomy" id="65357"/>
    <lineage>
        <taxon>Eukaryota</taxon>
        <taxon>Sar</taxon>
        <taxon>Stramenopiles</taxon>
        <taxon>Oomycota</taxon>
        <taxon>Peronosporomycetes</taxon>
        <taxon>Albuginales</taxon>
        <taxon>Albuginaceae</taxon>
        <taxon>Albugo</taxon>
    </lineage>
</organism>
<dbReference type="AlphaFoldDB" id="A0A024G072"/>
<sequence length="242" mass="26795">MRGQIMSDTPVPRIIEAEELIALIQAIKFAHPEYGVKRIYDEIRSHGSKYESISMKRVKKYIKKLGMTNVVCPEGDKNGIVHLMTIGGTSKSERNQDQKSKSGYCGEVKGLVKGVWLPVKLDEPASKMTQFPYQAVIQMTFGGDGDATGSMGEIYKIQVAADPGNDGNVAAKYPMMVYNKARNRKTFMHPESPAYAPVHKHITSSGATGVAGGTKAYFWGQYKSVDDMLYINTETLAPFQDW</sequence>
<gene>
    <name evidence="1" type="ORF">BN9_009520</name>
</gene>
<name>A0A024G072_9STRA</name>